<comment type="subcellular location">
    <subcellularLocation>
        <location evidence="1">Nucleus</location>
    </subcellularLocation>
</comment>
<dbReference type="Proteomes" id="UP000694700">
    <property type="component" value="Unplaced"/>
</dbReference>
<dbReference type="SUPFAM" id="SSF53098">
    <property type="entry name" value="Ribonuclease H-like"/>
    <property type="match status" value="1"/>
</dbReference>
<evidence type="ECO:0000313" key="8">
    <source>
        <dbReference type="Ensembl" id="ENSCCRP00015060783.1"/>
    </source>
</evidence>
<dbReference type="GO" id="GO:0046983">
    <property type="term" value="F:protein dimerization activity"/>
    <property type="evidence" value="ECO:0007669"/>
    <property type="project" value="InterPro"/>
</dbReference>
<reference evidence="8" key="1">
    <citation type="submission" date="2025-08" db="UniProtKB">
        <authorList>
            <consortium name="Ensembl"/>
        </authorList>
    </citation>
    <scope>IDENTIFICATION</scope>
</reference>
<dbReference type="InterPro" id="IPR008906">
    <property type="entry name" value="HATC_C_dom"/>
</dbReference>
<sequence length="490" mass="54816">MKVCYVNTLGKKPKVSKLNTVTCNKGCNNSPAQLNKGYAPPCYNTVRDTLMPHALEEMEAKLRDLLQNGDGLVLSADIWTSRRGHSFLGIVASFIDATFRGHTVLLGCEHIQGHHTADRIYQKYESVLKYWNVQRRVIRVVTDSGSNMIKAFNLLPGTEEEAEGEVTVDASSSAEHEEEDEEPPAPSQVHVEVITTNVDTMINQYFTVSNLHLRCPIHMLQLVIKDAVNEHDNINRLLVKVGKLVKSVRKSTLNTEETDQLGVRPTNACATRWSSQLRMIQSVIRLFQKDPLWQNKLKSNVANITLNQVRQLTHLVSVLTPLADLTEKMQKELGNLGMILPAVTEIKSLLTDDTHAALPMDIAAFAETLANNVSTRYGIYYTDKHLILASVLDPRFKTEWIIRDESVCNKLGEIRDLLIKEAEEINAPKNSTSFPRLSKVARIVFSIPSGSASAERVFSAAGLLSRNHRMSLKPQTLSKLVFLKVNSKEL</sequence>
<accession>A0A8C1W7F0</accession>
<keyword evidence="4" id="KW-0862">Zinc</keyword>
<proteinExistence type="predicted"/>
<feature type="region of interest" description="Disordered" evidence="6">
    <location>
        <begin position="167"/>
        <end position="187"/>
    </location>
</feature>
<dbReference type="AlphaFoldDB" id="A0A8C1W7F0"/>
<evidence type="ECO:0000256" key="5">
    <source>
        <dbReference type="ARBA" id="ARBA00023242"/>
    </source>
</evidence>
<keyword evidence="2" id="KW-0479">Metal-binding</keyword>
<feature type="domain" description="HAT C-terminal dimerisation" evidence="7">
    <location>
        <begin position="429"/>
        <end position="485"/>
    </location>
</feature>
<dbReference type="GO" id="GO:0008270">
    <property type="term" value="F:zinc ion binding"/>
    <property type="evidence" value="ECO:0007669"/>
    <property type="project" value="UniProtKB-KW"/>
</dbReference>
<evidence type="ECO:0000256" key="3">
    <source>
        <dbReference type="ARBA" id="ARBA00022771"/>
    </source>
</evidence>
<dbReference type="GO" id="GO:0005634">
    <property type="term" value="C:nucleus"/>
    <property type="evidence" value="ECO:0007669"/>
    <property type="project" value="UniProtKB-SubCell"/>
</dbReference>
<dbReference type="Ensembl" id="ENSCCRT00015062761.1">
    <property type="protein sequence ID" value="ENSCCRP00015060783.1"/>
    <property type="gene ID" value="ENSCCRG00015024870.1"/>
</dbReference>
<dbReference type="InterPro" id="IPR052035">
    <property type="entry name" value="ZnF_BED_domain_contain"/>
</dbReference>
<dbReference type="PANTHER" id="PTHR46481:SF10">
    <property type="entry name" value="ZINC FINGER BED DOMAIN-CONTAINING PROTEIN 39"/>
    <property type="match status" value="1"/>
</dbReference>
<evidence type="ECO:0000256" key="4">
    <source>
        <dbReference type="ARBA" id="ARBA00022833"/>
    </source>
</evidence>
<keyword evidence="3" id="KW-0863">Zinc-finger</keyword>
<dbReference type="PANTHER" id="PTHR46481">
    <property type="entry name" value="ZINC FINGER BED DOMAIN-CONTAINING PROTEIN 4"/>
    <property type="match status" value="1"/>
</dbReference>
<evidence type="ECO:0000259" key="7">
    <source>
        <dbReference type="Pfam" id="PF05699"/>
    </source>
</evidence>
<keyword evidence="5" id="KW-0539">Nucleus</keyword>
<name>A0A8C1W7F0_CYPCA</name>
<organism evidence="8 9">
    <name type="scientific">Cyprinus carpio</name>
    <name type="common">Common carp</name>
    <dbReference type="NCBI Taxonomy" id="7962"/>
    <lineage>
        <taxon>Eukaryota</taxon>
        <taxon>Metazoa</taxon>
        <taxon>Chordata</taxon>
        <taxon>Craniata</taxon>
        <taxon>Vertebrata</taxon>
        <taxon>Euteleostomi</taxon>
        <taxon>Actinopterygii</taxon>
        <taxon>Neopterygii</taxon>
        <taxon>Teleostei</taxon>
        <taxon>Ostariophysi</taxon>
        <taxon>Cypriniformes</taxon>
        <taxon>Cyprinidae</taxon>
        <taxon>Cyprininae</taxon>
        <taxon>Cyprinus</taxon>
    </lineage>
</organism>
<evidence type="ECO:0000256" key="2">
    <source>
        <dbReference type="ARBA" id="ARBA00022723"/>
    </source>
</evidence>
<dbReference type="InterPro" id="IPR012337">
    <property type="entry name" value="RNaseH-like_sf"/>
</dbReference>
<evidence type="ECO:0000256" key="6">
    <source>
        <dbReference type="SAM" id="MobiDB-lite"/>
    </source>
</evidence>
<evidence type="ECO:0000256" key="1">
    <source>
        <dbReference type="ARBA" id="ARBA00004123"/>
    </source>
</evidence>
<protein>
    <recommendedName>
        <fullName evidence="7">HAT C-terminal dimerisation domain-containing protein</fullName>
    </recommendedName>
</protein>
<evidence type="ECO:0000313" key="9">
    <source>
        <dbReference type="Proteomes" id="UP000694700"/>
    </source>
</evidence>
<dbReference type="Pfam" id="PF05699">
    <property type="entry name" value="Dimer_Tnp_hAT"/>
    <property type="match status" value="1"/>
</dbReference>